<evidence type="ECO:0000313" key="3">
    <source>
        <dbReference type="Proteomes" id="UP000198688"/>
    </source>
</evidence>
<dbReference type="EMBL" id="LT629758">
    <property type="protein sequence ID" value="SDT33832.1"/>
    <property type="molecule type" value="Genomic_DNA"/>
</dbReference>
<evidence type="ECO:0000313" key="2">
    <source>
        <dbReference type="EMBL" id="SDT33832.1"/>
    </source>
</evidence>
<dbReference type="Proteomes" id="UP000198688">
    <property type="component" value="Chromosome I"/>
</dbReference>
<proteinExistence type="predicted"/>
<gene>
    <name evidence="2" type="ORF">SAMN04489716_3353</name>
</gene>
<dbReference type="PANTHER" id="PTHR34202">
    <property type="entry name" value="UPF0548 PROTEIN"/>
    <property type="match status" value="1"/>
</dbReference>
<accession>A0A1H1ZK75</accession>
<dbReference type="Pfam" id="PF09348">
    <property type="entry name" value="DUF1990"/>
    <property type="match status" value="1"/>
</dbReference>
<dbReference type="STRING" id="113562.SAMN04489716_3353"/>
<sequence>MKSINVRKHWKIWSNLRSMLLNAPFTYAEVGATQEASLPPGYKHVRRDIRIGDGPETFDRAATALFGWRMHRGAGFGVVADRPAVPGLPVVIRIGLGRVALNAPCRVVYRVDQPDRRGFAYGTLPGHPESGEEAFVLHLTASGTVRFRITAFSRPATTIARLGGPLTSLAQELATNRYISSMLHLSRP</sequence>
<evidence type="ECO:0000259" key="1">
    <source>
        <dbReference type="Pfam" id="PF09348"/>
    </source>
</evidence>
<dbReference type="InterPro" id="IPR018960">
    <property type="entry name" value="DUF1990"/>
</dbReference>
<dbReference type="InterPro" id="IPR014457">
    <property type="entry name" value="UCP010260"/>
</dbReference>
<feature type="domain" description="DUF1990" evidence="1">
    <location>
        <begin position="26"/>
        <end position="180"/>
    </location>
</feature>
<protein>
    <submittedName>
        <fullName evidence="2">Uncharacterized protein, UPF0548 family</fullName>
    </submittedName>
</protein>
<dbReference type="PIRSF" id="PIRSF010260">
    <property type="entry name" value="UCP010260"/>
    <property type="match status" value="1"/>
</dbReference>
<organism evidence="2 3">
    <name type="scientific">Actinoplanes derwentensis</name>
    <dbReference type="NCBI Taxonomy" id="113562"/>
    <lineage>
        <taxon>Bacteria</taxon>
        <taxon>Bacillati</taxon>
        <taxon>Actinomycetota</taxon>
        <taxon>Actinomycetes</taxon>
        <taxon>Micromonosporales</taxon>
        <taxon>Micromonosporaceae</taxon>
        <taxon>Actinoplanes</taxon>
    </lineage>
</organism>
<name>A0A1H1ZK75_9ACTN</name>
<reference evidence="2 3" key="1">
    <citation type="submission" date="2016-10" db="EMBL/GenBank/DDBJ databases">
        <authorList>
            <person name="de Groot N.N."/>
        </authorList>
    </citation>
    <scope>NUCLEOTIDE SEQUENCE [LARGE SCALE GENOMIC DNA]</scope>
    <source>
        <strain evidence="2 3">DSM 43941</strain>
    </source>
</reference>
<dbReference type="PANTHER" id="PTHR34202:SF1">
    <property type="entry name" value="UPF0548 PROTEIN"/>
    <property type="match status" value="1"/>
</dbReference>
<keyword evidence="3" id="KW-1185">Reference proteome</keyword>
<dbReference type="AlphaFoldDB" id="A0A1H1ZK75"/>